<protein>
    <submittedName>
        <fullName evidence="2">Uncharacterized protein</fullName>
    </submittedName>
</protein>
<reference evidence="2" key="5">
    <citation type="journal article" date="2021" name="G3 (Bethesda)">
        <title>Aegilops tauschii genome assembly Aet v5.0 features greater sequence contiguity and improved annotation.</title>
        <authorList>
            <person name="Wang L."/>
            <person name="Zhu T."/>
            <person name="Rodriguez J.C."/>
            <person name="Deal K.R."/>
            <person name="Dubcovsky J."/>
            <person name="McGuire P.E."/>
            <person name="Lux T."/>
            <person name="Spannagl M."/>
            <person name="Mayer K.F.X."/>
            <person name="Baldrich P."/>
            <person name="Meyers B.C."/>
            <person name="Huo N."/>
            <person name="Gu Y.Q."/>
            <person name="Zhou H."/>
            <person name="Devos K.M."/>
            <person name="Bennetzen J.L."/>
            <person name="Unver T."/>
            <person name="Budak H."/>
            <person name="Gulick P.J."/>
            <person name="Galiba G."/>
            <person name="Kalapos B."/>
            <person name="Nelson D.R."/>
            <person name="Li P."/>
            <person name="You F.M."/>
            <person name="Luo M.C."/>
            <person name="Dvorak J."/>
        </authorList>
    </citation>
    <scope>NUCLEOTIDE SEQUENCE [LARGE SCALE GENOMIC DNA]</scope>
    <source>
        <strain evidence="2">cv. AL8/78</strain>
    </source>
</reference>
<dbReference type="PANTHER" id="PTHR35099">
    <property type="entry name" value="OS02G0182700 PROTEIN"/>
    <property type="match status" value="1"/>
</dbReference>
<dbReference type="AlphaFoldDB" id="A0A453NH36"/>
<name>A0A453NH36_AEGTS</name>
<keyword evidence="3" id="KW-1185">Reference proteome</keyword>
<reference evidence="2" key="4">
    <citation type="submission" date="2019-03" db="UniProtKB">
        <authorList>
            <consortium name="EnsemblPlants"/>
        </authorList>
    </citation>
    <scope>IDENTIFICATION</scope>
</reference>
<evidence type="ECO:0000313" key="2">
    <source>
        <dbReference type="EnsemblPlants" id="AET6Gv20374800.7"/>
    </source>
</evidence>
<dbReference type="EnsemblPlants" id="AET6Gv20374800.7">
    <property type="protein sequence ID" value="AET6Gv20374800.7"/>
    <property type="gene ID" value="AET6Gv20374800"/>
</dbReference>
<reference evidence="3" key="2">
    <citation type="journal article" date="2017" name="Nat. Plants">
        <title>The Aegilops tauschii genome reveals multiple impacts of transposons.</title>
        <authorList>
            <person name="Zhao G."/>
            <person name="Zou C."/>
            <person name="Li K."/>
            <person name="Wang K."/>
            <person name="Li T."/>
            <person name="Gao L."/>
            <person name="Zhang X."/>
            <person name="Wang H."/>
            <person name="Yang Z."/>
            <person name="Liu X."/>
            <person name="Jiang W."/>
            <person name="Mao L."/>
            <person name="Kong X."/>
            <person name="Jiao Y."/>
            <person name="Jia J."/>
        </authorList>
    </citation>
    <scope>NUCLEOTIDE SEQUENCE [LARGE SCALE GENOMIC DNA]</scope>
    <source>
        <strain evidence="3">cv. AL8/78</strain>
    </source>
</reference>
<organism evidence="2 3">
    <name type="scientific">Aegilops tauschii subsp. strangulata</name>
    <name type="common">Goatgrass</name>
    <dbReference type="NCBI Taxonomy" id="200361"/>
    <lineage>
        <taxon>Eukaryota</taxon>
        <taxon>Viridiplantae</taxon>
        <taxon>Streptophyta</taxon>
        <taxon>Embryophyta</taxon>
        <taxon>Tracheophyta</taxon>
        <taxon>Spermatophyta</taxon>
        <taxon>Magnoliopsida</taxon>
        <taxon>Liliopsida</taxon>
        <taxon>Poales</taxon>
        <taxon>Poaceae</taxon>
        <taxon>BOP clade</taxon>
        <taxon>Pooideae</taxon>
        <taxon>Triticodae</taxon>
        <taxon>Triticeae</taxon>
        <taxon>Triticinae</taxon>
        <taxon>Aegilops</taxon>
    </lineage>
</organism>
<feature type="region of interest" description="Disordered" evidence="1">
    <location>
        <begin position="170"/>
        <end position="221"/>
    </location>
</feature>
<dbReference type="Proteomes" id="UP000015105">
    <property type="component" value="Chromosome 6D"/>
</dbReference>
<evidence type="ECO:0000313" key="3">
    <source>
        <dbReference type="Proteomes" id="UP000015105"/>
    </source>
</evidence>
<accession>A0A453NH36</accession>
<evidence type="ECO:0000256" key="1">
    <source>
        <dbReference type="SAM" id="MobiDB-lite"/>
    </source>
</evidence>
<proteinExistence type="predicted"/>
<reference evidence="3" key="1">
    <citation type="journal article" date="2014" name="Science">
        <title>Ancient hybridizations among the ancestral genomes of bread wheat.</title>
        <authorList>
            <consortium name="International Wheat Genome Sequencing Consortium,"/>
            <person name="Marcussen T."/>
            <person name="Sandve S.R."/>
            <person name="Heier L."/>
            <person name="Spannagl M."/>
            <person name="Pfeifer M."/>
            <person name="Jakobsen K.S."/>
            <person name="Wulff B.B."/>
            <person name="Steuernagel B."/>
            <person name="Mayer K.F."/>
            <person name="Olsen O.A."/>
        </authorList>
    </citation>
    <scope>NUCLEOTIDE SEQUENCE [LARGE SCALE GENOMIC DNA]</scope>
    <source>
        <strain evidence="3">cv. AL8/78</strain>
    </source>
</reference>
<reference evidence="2" key="3">
    <citation type="journal article" date="2017" name="Nature">
        <title>Genome sequence of the progenitor of the wheat D genome Aegilops tauschii.</title>
        <authorList>
            <person name="Luo M.C."/>
            <person name="Gu Y.Q."/>
            <person name="Puiu D."/>
            <person name="Wang H."/>
            <person name="Twardziok S.O."/>
            <person name="Deal K.R."/>
            <person name="Huo N."/>
            <person name="Zhu T."/>
            <person name="Wang L."/>
            <person name="Wang Y."/>
            <person name="McGuire P.E."/>
            <person name="Liu S."/>
            <person name="Long H."/>
            <person name="Ramasamy R.K."/>
            <person name="Rodriguez J.C."/>
            <person name="Van S.L."/>
            <person name="Yuan L."/>
            <person name="Wang Z."/>
            <person name="Xia Z."/>
            <person name="Xiao L."/>
            <person name="Anderson O.D."/>
            <person name="Ouyang S."/>
            <person name="Liang Y."/>
            <person name="Zimin A.V."/>
            <person name="Pertea G."/>
            <person name="Qi P."/>
            <person name="Bennetzen J.L."/>
            <person name="Dai X."/>
            <person name="Dawson M.W."/>
            <person name="Muller H.G."/>
            <person name="Kugler K."/>
            <person name="Rivarola-Duarte L."/>
            <person name="Spannagl M."/>
            <person name="Mayer K.F.X."/>
            <person name="Lu F.H."/>
            <person name="Bevan M.W."/>
            <person name="Leroy P."/>
            <person name="Li P."/>
            <person name="You F.M."/>
            <person name="Sun Q."/>
            <person name="Liu Z."/>
            <person name="Lyons E."/>
            <person name="Wicker T."/>
            <person name="Salzberg S.L."/>
            <person name="Devos K.M."/>
            <person name="Dvorak J."/>
        </authorList>
    </citation>
    <scope>NUCLEOTIDE SEQUENCE [LARGE SCALE GENOMIC DNA]</scope>
    <source>
        <strain evidence="2">cv. AL8/78</strain>
    </source>
</reference>
<dbReference type="PROSITE" id="PS51257">
    <property type="entry name" value="PROKAR_LIPOPROTEIN"/>
    <property type="match status" value="1"/>
</dbReference>
<dbReference type="Gramene" id="AET6Gv20374800.7">
    <property type="protein sequence ID" value="AET6Gv20374800.7"/>
    <property type="gene ID" value="AET6Gv20374800"/>
</dbReference>
<sequence length="221" mass="24959">MDADRRIGTAASVMAFASCGGWLRRPMAFPASPEMGHVNVVTSVDTVEEEEVTVLKKNFSVMVGSIRRPQLTFQAPPPRPAGQRQRKKMRLPEVQQLVRSLAVENESLHEVMIRFTYLSKYLRISSKLATARLLTKALEFFLDFEQEMRELQRACSELSKENDKLETRIVEQSNSRNEATLKEQKGKQQQLDQQQQSPHDSFALPDLNLPAQDGADGSVPC</sequence>
<feature type="compositionally biased region" description="Low complexity" evidence="1">
    <location>
        <begin position="187"/>
        <end position="196"/>
    </location>
</feature>
<dbReference type="PANTHER" id="PTHR35099:SF17">
    <property type="entry name" value="BZIP DOMAIN-CONTAINING PROTEIN"/>
    <property type="match status" value="1"/>
</dbReference>